<evidence type="ECO:0000256" key="1">
    <source>
        <dbReference type="ARBA" id="ARBA00004196"/>
    </source>
</evidence>
<dbReference type="SUPFAM" id="SSF53822">
    <property type="entry name" value="Periplasmic binding protein-like I"/>
    <property type="match status" value="1"/>
</dbReference>
<protein>
    <submittedName>
        <fullName evidence="6">Ribose transport system substrate-binding protein</fullName>
    </submittedName>
</protein>
<dbReference type="Proteomes" id="UP001549106">
    <property type="component" value="Unassembled WGS sequence"/>
</dbReference>
<evidence type="ECO:0000313" key="6">
    <source>
        <dbReference type="EMBL" id="MET3750814.1"/>
    </source>
</evidence>
<sequence length="324" mass="35840">MKKRVLGILGLAALTLVSMIAPANRVYAKEEENLKIGLSFVSLNFPYYVRMYDTFMEEAEKNNWEVSFVDGNLDATTQLNGIQDLVNDDVDVMVISTWYIDAMEDVLQQCVDKDIPVFVIGNTENPDNINELIQYACGTEHYDAGHLGGTYMSKYLKDQGRDSIKMATMVGSTEQMKARAQGFVDGMTDHGISVEVLNEYDVSTREEAMASGEDALTTYPDIELFYGVSAQGALGAYDATVGANRTEVMVFGYDGEDEELEVIDEDNNYVGTVTQAPDVEASTTVEYIKKYLDGEEFDKIVPISAGIYCDEGQLTAEEVEESAK</sequence>
<feature type="chain" id="PRO_5045060075" evidence="4">
    <location>
        <begin position="24"/>
        <end position="324"/>
    </location>
</feature>
<evidence type="ECO:0000256" key="2">
    <source>
        <dbReference type="ARBA" id="ARBA00007639"/>
    </source>
</evidence>
<evidence type="ECO:0000313" key="7">
    <source>
        <dbReference type="Proteomes" id="UP001549106"/>
    </source>
</evidence>
<comment type="similarity">
    <text evidence="2">Belongs to the bacterial solute-binding protein 2 family.</text>
</comment>
<keyword evidence="3 4" id="KW-0732">Signal</keyword>
<name>A0ABV2M416_9FIRM</name>
<dbReference type="Gene3D" id="3.40.50.2300">
    <property type="match status" value="2"/>
</dbReference>
<evidence type="ECO:0000259" key="5">
    <source>
        <dbReference type="Pfam" id="PF13407"/>
    </source>
</evidence>
<dbReference type="InterPro" id="IPR028082">
    <property type="entry name" value="Peripla_BP_I"/>
</dbReference>
<dbReference type="Pfam" id="PF13407">
    <property type="entry name" value="Peripla_BP_4"/>
    <property type="match status" value="1"/>
</dbReference>
<dbReference type="PANTHER" id="PTHR46847">
    <property type="entry name" value="D-ALLOSE-BINDING PERIPLASMIC PROTEIN-RELATED"/>
    <property type="match status" value="1"/>
</dbReference>
<feature type="domain" description="Periplasmic binding protein" evidence="5">
    <location>
        <begin position="36"/>
        <end position="296"/>
    </location>
</feature>
<comment type="subcellular location">
    <subcellularLocation>
        <location evidence="1">Cell envelope</location>
    </subcellularLocation>
</comment>
<dbReference type="RefSeq" id="WP_147599669.1">
    <property type="nucleotide sequence ID" value="NZ_BAABXP010000001.1"/>
</dbReference>
<reference evidence="6 7" key="1">
    <citation type="submission" date="2024-06" db="EMBL/GenBank/DDBJ databases">
        <title>Genomic Encyclopedia of Type Strains, Phase IV (KMG-IV): sequencing the most valuable type-strain genomes for metagenomic binning, comparative biology and taxonomic classification.</title>
        <authorList>
            <person name="Goeker M."/>
        </authorList>
    </citation>
    <scope>NUCLEOTIDE SEQUENCE [LARGE SCALE GENOMIC DNA]</scope>
    <source>
        <strain evidence="6 7">DSM 29492</strain>
    </source>
</reference>
<dbReference type="PANTHER" id="PTHR46847:SF1">
    <property type="entry name" value="D-ALLOSE-BINDING PERIPLASMIC PROTEIN-RELATED"/>
    <property type="match status" value="1"/>
</dbReference>
<gene>
    <name evidence="6" type="ORF">ABID24_002067</name>
</gene>
<keyword evidence="7" id="KW-1185">Reference proteome</keyword>
<dbReference type="InterPro" id="IPR025997">
    <property type="entry name" value="SBP_2_dom"/>
</dbReference>
<evidence type="ECO:0000256" key="4">
    <source>
        <dbReference type="SAM" id="SignalP"/>
    </source>
</evidence>
<comment type="caution">
    <text evidence="6">The sequence shown here is derived from an EMBL/GenBank/DDBJ whole genome shotgun (WGS) entry which is preliminary data.</text>
</comment>
<accession>A0ABV2M416</accession>
<feature type="signal peptide" evidence="4">
    <location>
        <begin position="1"/>
        <end position="23"/>
    </location>
</feature>
<proteinExistence type="inferred from homology"/>
<organism evidence="6 7">
    <name type="scientific">Blautia caecimuris</name>
    <dbReference type="NCBI Taxonomy" id="1796615"/>
    <lineage>
        <taxon>Bacteria</taxon>
        <taxon>Bacillati</taxon>
        <taxon>Bacillota</taxon>
        <taxon>Clostridia</taxon>
        <taxon>Lachnospirales</taxon>
        <taxon>Lachnospiraceae</taxon>
        <taxon>Blautia</taxon>
    </lineage>
</organism>
<dbReference type="EMBL" id="JBEPMJ010000014">
    <property type="protein sequence ID" value="MET3750814.1"/>
    <property type="molecule type" value="Genomic_DNA"/>
</dbReference>
<evidence type="ECO:0000256" key="3">
    <source>
        <dbReference type="ARBA" id="ARBA00022729"/>
    </source>
</evidence>